<feature type="compositionally biased region" description="Basic and acidic residues" evidence="1">
    <location>
        <begin position="484"/>
        <end position="512"/>
    </location>
</feature>
<dbReference type="PROSITE" id="PS51419">
    <property type="entry name" value="RAB"/>
    <property type="match status" value="1"/>
</dbReference>
<reference evidence="3" key="1">
    <citation type="submission" date="2022-11" db="UniProtKB">
        <authorList>
            <consortium name="WormBaseParasite"/>
        </authorList>
    </citation>
    <scope>IDENTIFICATION</scope>
</reference>
<dbReference type="InterPro" id="IPR001806">
    <property type="entry name" value="Small_GTPase"/>
</dbReference>
<dbReference type="GO" id="GO:0005797">
    <property type="term" value="C:Golgi medial cisterna"/>
    <property type="evidence" value="ECO:0007669"/>
    <property type="project" value="TreeGrafter"/>
</dbReference>
<protein>
    <submittedName>
        <fullName evidence="3">Uncharacterized protein</fullName>
    </submittedName>
</protein>
<dbReference type="GO" id="GO:0016020">
    <property type="term" value="C:membrane"/>
    <property type="evidence" value="ECO:0007669"/>
    <property type="project" value="TreeGrafter"/>
</dbReference>
<dbReference type="Pfam" id="PF00071">
    <property type="entry name" value="Ras"/>
    <property type="match status" value="1"/>
</dbReference>
<dbReference type="SMART" id="SM00173">
    <property type="entry name" value="RAS"/>
    <property type="match status" value="1"/>
</dbReference>
<dbReference type="GO" id="GO:0005525">
    <property type="term" value="F:GTP binding"/>
    <property type="evidence" value="ECO:0007669"/>
    <property type="project" value="InterPro"/>
</dbReference>
<dbReference type="FunFam" id="3.40.50.300:FF:001447">
    <property type="entry name" value="Ras-related protein Rab-1B"/>
    <property type="match status" value="1"/>
</dbReference>
<organism evidence="2 3">
    <name type="scientific">Meloidogyne javanica</name>
    <name type="common">Root-knot nematode worm</name>
    <dbReference type="NCBI Taxonomy" id="6303"/>
    <lineage>
        <taxon>Eukaryota</taxon>
        <taxon>Metazoa</taxon>
        <taxon>Ecdysozoa</taxon>
        <taxon>Nematoda</taxon>
        <taxon>Chromadorea</taxon>
        <taxon>Rhabditida</taxon>
        <taxon>Tylenchina</taxon>
        <taxon>Tylenchomorpha</taxon>
        <taxon>Tylenchoidea</taxon>
        <taxon>Meloidogynidae</taxon>
        <taxon>Meloidogyninae</taxon>
        <taxon>Meloidogyne</taxon>
        <taxon>Meloidogyne incognita group</taxon>
    </lineage>
</organism>
<dbReference type="SMART" id="SM00174">
    <property type="entry name" value="RHO"/>
    <property type="match status" value="1"/>
</dbReference>
<dbReference type="SMART" id="SM00175">
    <property type="entry name" value="RAB"/>
    <property type="match status" value="1"/>
</dbReference>
<accession>A0A915MC36</accession>
<dbReference type="AlphaFoldDB" id="A0A915MC36"/>
<dbReference type="PANTHER" id="PTHR21575">
    <property type="entry name" value="PROTEIN HID1"/>
    <property type="match status" value="1"/>
</dbReference>
<dbReference type="GO" id="GO:0003924">
    <property type="term" value="F:GTPase activity"/>
    <property type="evidence" value="ECO:0007669"/>
    <property type="project" value="InterPro"/>
</dbReference>
<feature type="region of interest" description="Disordered" evidence="1">
    <location>
        <begin position="431"/>
        <end position="472"/>
    </location>
</feature>
<dbReference type="Proteomes" id="UP000887561">
    <property type="component" value="Unplaced"/>
</dbReference>
<dbReference type="Gene3D" id="3.40.50.300">
    <property type="entry name" value="P-loop containing nucleotide triphosphate hydrolases"/>
    <property type="match status" value="1"/>
</dbReference>
<dbReference type="NCBIfam" id="TIGR00231">
    <property type="entry name" value="small_GTP"/>
    <property type="match status" value="1"/>
</dbReference>
<dbReference type="SUPFAM" id="SSF52540">
    <property type="entry name" value="P-loop containing nucleoside triphosphate hydrolases"/>
    <property type="match status" value="1"/>
</dbReference>
<evidence type="ECO:0000313" key="3">
    <source>
        <dbReference type="WBParaSite" id="scaffold3459_cov308.g6673"/>
    </source>
</evidence>
<proteinExistence type="predicted"/>
<dbReference type="PRINTS" id="PR00449">
    <property type="entry name" value="RASTRNSFRMNG"/>
</dbReference>
<dbReference type="WBParaSite" id="scaffold3459_cov308.g6673">
    <property type="protein sequence ID" value="scaffold3459_cov308.g6673"/>
    <property type="gene ID" value="scaffold3459_cov308.g6673"/>
</dbReference>
<name>A0A915MC36_MELJA</name>
<dbReference type="InterPro" id="IPR005225">
    <property type="entry name" value="Small_GTP-bd"/>
</dbReference>
<keyword evidence="2" id="KW-1185">Reference proteome</keyword>
<dbReference type="GO" id="GO:0000138">
    <property type="term" value="C:Golgi trans cisterna"/>
    <property type="evidence" value="ECO:0007669"/>
    <property type="project" value="TreeGrafter"/>
</dbReference>
<feature type="region of interest" description="Disordered" evidence="1">
    <location>
        <begin position="484"/>
        <end position="516"/>
    </location>
</feature>
<sequence>MGNTESSKVDFRKLVVEETSRPLTNDEDLDWDKLLPFNTINDLFNFLSAADVRALRDMHPNALATLITKVIGYLARLPNSLPAQSDHRKIINCIRLLIRVIPFLFEECEWRAYFWAQMPEKEGNTENRPPLGSLLLNALSHLLFCPNFTVGLVDKNAHIKSLSKIDSCEYIWQSGVEISKIRWITCFTSAENRNVLPIFTSLLNIICSYDPVGLGVPYNYLLMTDFREPLVKVSLQFLIVCLDKDSHSKNEEDGYAENYFINYLSRIHREEDFDFILKGFTRLLNNQLQATYFPKSLKKIEFHQELLVLLWKCCEFNQKFLYFILKTSDMLDILVPILYHLNDSRTDPSRIGLVHMSVFLILLLSGERNFGVRLNKPFTSRGIIDVPIFTGTHADLLIIVFHKLITSGNHKLQSLFDCLLTIIVNAQGLRKGKKPVPKDSEEESAGETTQIGEKNEIRAPMGPTSTLAQTPAIDVMTTNYEAKEGKNEQKQLPKEKNGENSKEKLENEKKKDDEEEEWIATPEWVESWKSKLPLQTIMRVLQILVPQVEKICIDKGLTDESEILKFLQHGTLVGLLPVPHPILIRRYIANEGTNNWFRTYTWGVIYLRNVDPAIWYDTECILLRFAENAFRADHISTLGVDFKLKTIKLGRDKIRLELWDTAGMERYRTIYNSYYHSAHGVVCVFDITSEKSFENLENYWLTQVKEHAPQNAVLLLVGNKADMEPERKIEFDKAERLAKRLGVSLFEVSAKTGINCEDAFVELATVMRDRLLASANSDSDDSDRLSTAFHIDGAISHEKMSSRLIGVVPNCCSGESTPRATFV</sequence>
<dbReference type="PANTHER" id="PTHR21575:SF12">
    <property type="entry name" value="PROTEIN HID1"/>
    <property type="match status" value="1"/>
</dbReference>
<dbReference type="InterPro" id="IPR027417">
    <property type="entry name" value="P-loop_NTPase"/>
</dbReference>
<dbReference type="CDD" id="cd00154">
    <property type="entry name" value="Rab"/>
    <property type="match status" value="1"/>
</dbReference>
<evidence type="ECO:0000256" key="1">
    <source>
        <dbReference type="SAM" id="MobiDB-lite"/>
    </source>
</evidence>
<dbReference type="InterPro" id="IPR026705">
    <property type="entry name" value="Hid-1/Ecm30"/>
</dbReference>
<dbReference type="PROSITE" id="PS51421">
    <property type="entry name" value="RAS"/>
    <property type="match status" value="1"/>
</dbReference>
<dbReference type="Pfam" id="PF09742">
    <property type="entry name" value="Dymeclin"/>
    <property type="match status" value="2"/>
</dbReference>
<evidence type="ECO:0000313" key="2">
    <source>
        <dbReference type="Proteomes" id="UP000887561"/>
    </source>
</evidence>
<dbReference type="SMART" id="SM00176">
    <property type="entry name" value="RAN"/>
    <property type="match status" value="1"/>
</dbReference>